<evidence type="ECO:0000256" key="2">
    <source>
        <dbReference type="ARBA" id="ARBA00022723"/>
    </source>
</evidence>
<keyword evidence="3" id="KW-0378">Hydrolase</keyword>
<dbReference type="Pfam" id="PF00884">
    <property type="entry name" value="Sulfatase"/>
    <property type="match status" value="1"/>
</dbReference>
<comment type="caution">
    <text evidence="8">The sequence shown here is derived from an EMBL/GenBank/DDBJ whole genome shotgun (WGS) entry which is preliminary data.</text>
</comment>
<gene>
    <name evidence="8" type="ORF">DDZ16_07890</name>
</gene>
<dbReference type="AlphaFoldDB" id="A0A2U2B9T0"/>
<dbReference type="Proteomes" id="UP000244956">
    <property type="component" value="Unassembled WGS sequence"/>
</dbReference>
<proteinExistence type="inferred from homology"/>
<dbReference type="PROSITE" id="PS00149">
    <property type="entry name" value="SULFATASE_2"/>
    <property type="match status" value="1"/>
</dbReference>
<evidence type="ECO:0000259" key="6">
    <source>
        <dbReference type="Pfam" id="PF00754"/>
    </source>
</evidence>
<dbReference type="RefSeq" id="WP_109263908.1">
    <property type="nucleotide sequence ID" value="NZ_QEWP01000005.1"/>
</dbReference>
<reference evidence="8 9" key="1">
    <citation type="submission" date="2018-05" db="EMBL/GenBank/DDBJ databases">
        <title>Marinilabilia rubrum sp. nov., isolated from saltern sediment.</title>
        <authorList>
            <person name="Zhang R."/>
        </authorList>
    </citation>
    <scope>NUCLEOTIDE SEQUENCE [LARGE SCALE GENOMIC DNA]</scope>
    <source>
        <strain evidence="8 9">WTE16</strain>
    </source>
</reference>
<accession>A0A2U2B9T0</accession>
<evidence type="ECO:0000256" key="3">
    <source>
        <dbReference type="ARBA" id="ARBA00022801"/>
    </source>
</evidence>
<dbReference type="InterPro" id="IPR024607">
    <property type="entry name" value="Sulfatase_CS"/>
</dbReference>
<dbReference type="InterPro" id="IPR017850">
    <property type="entry name" value="Alkaline_phosphatase_core_sf"/>
</dbReference>
<dbReference type="Pfam" id="PF00754">
    <property type="entry name" value="F5_F8_type_C"/>
    <property type="match status" value="1"/>
</dbReference>
<dbReference type="SUPFAM" id="SSF53649">
    <property type="entry name" value="Alkaline phosphatase-like"/>
    <property type="match status" value="1"/>
</dbReference>
<dbReference type="SUPFAM" id="SSF49785">
    <property type="entry name" value="Galactose-binding domain-like"/>
    <property type="match status" value="1"/>
</dbReference>
<evidence type="ECO:0000313" key="9">
    <source>
        <dbReference type="Proteomes" id="UP000244956"/>
    </source>
</evidence>
<dbReference type="PANTHER" id="PTHR42693">
    <property type="entry name" value="ARYLSULFATASE FAMILY MEMBER"/>
    <property type="match status" value="1"/>
</dbReference>
<dbReference type="InterPro" id="IPR050738">
    <property type="entry name" value="Sulfatase"/>
</dbReference>
<feature type="chain" id="PRO_5015446746" description="Sulfatase" evidence="5">
    <location>
        <begin position="28"/>
        <end position="622"/>
    </location>
</feature>
<protein>
    <recommendedName>
        <fullName evidence="10">Sulfatase</fullName>
    </recommendedName>
</protein>
<dbReference type="OrthoDB" id="9765065at2"/>
<evidence type="ECO:0000256" key="1">
    <source>
        <dbReference type="ARBA" id="ARBA00008779"/>
    </source>
</evidence>
<dbReference type="PROSITE" id="PS00523">
    <property type="entry name" value="SULFATASE_1"/>
    <property type="match status" value="1"/>
</dbReference>
<dbReference type="EMBL" id="QEWP01000005">
    <property type="protein sequence ID" value="PWD99807.1"/>
    <property type="molecule type" value="Genomic_DNA"/>
</dbReference>
<evidence type="ECO:0000256" key="5">
    <source>
        <dbReference type="SAM" id="SignalP"/>
    </source>
</evidence>
<feature type="signal peptide" evidence="5">
    <location>
        <begin position="1"/>
        <end position="27"/>
    </location>
</feature>
<dbReference type="Gene3D" id="3.40.720.10">
    <property type="entry name" value="Alkaline Phosphatase, subunit A"/>
    <property type="match status" value="1"/>
</dbReference>
<dbReference type="InterPro" id="IPR000917">
    <property type="entry name" value="Sulfatase_N"/>
</dbReference>
<comment type="similarity">
    <text evidence="1">Belongs to the sulfatase family.</text>
</comment>
<feature type="domain" description="F5/8 type C" evidence="6">
    <location>
        <begin position="484"/>
        <end position="597"/>
    </location>
</feature>
<dbReference type="GO" id="GO:0004065">
    <property type="term" value="F:arylsulfatase activity"/>
    <property type="evidence" value="ECO:0007669"/>
    <property type="project" value="TreeGrafter"/>
</dbReference>
<dbReference type="InterPro" id="IPR000421">
    <property type="entry name" value="FA58C"/>
</dbReference>
<dbReference type="Gene3D" id="3.30.1120.10">
    <property type="match status" value="1"/>
</dbReference>
<dbReference type="GO" id="GO:0046872">
    <property type="term" value="F:metal ion binding"/>
    <property type="evidence" value="ECO:0007669"/>
    <property type="project" value="UniProtKB-KW"/>
</dbReference>
<keyword evidence="2" id="KW-0479">Metal-binding</keyword>
<evidence type="ECO:0000313" key="8">
    <source>
        <dbReference type="EMBL" id="PWD99807.1"/>
    </source>
</evidence>
<keyword evidence="4" id="KW-0106">Calcium</keyword>
<dbReference type="Gene3D" id="2.60.120.260">
    <property type="entry name" value="Galactose-binding domain-like"/>
    <property type="match status" value="1"/>
</dbReference>
<dbReference type="PANTHER" id="PTHR42693:SF53">
    <property type="entry name" value="ENDO-4-O-SULFATASE"/>
    <property type="match status" value="1"/>
</dbReference>
<keyword evidence="9" id="KW-1185">Reference proteome</keyword>
<feature type="domain" description="Sulfatase N-terminal" evidence="7">
    <location>
        <begin position="36"/>
        <end position="349"/>
    </location>
</feature>
<name>A0A2U2B9T0_9BACT</name>
<sequence>MKKSNSFLIVLLGVMLYSAVNIPSASAGNALNDKRPNIIFILTDDQGSVDMNCYGSKDLKTPNMDALAETGIRFSQFYVAAPVCSPSRASLLTGLNPHAAGLPGNASSHQGHAGMPSDRITIAEALKEHGYTTGHIGKWHLGFTPETMPNGQGFDYSFGHMGGCIDNFSHFFYWNGPNRHDLFRNGQEIWKDGEYFPSLMVEEAEKFIDDNQDNPFFLYFAINLPHYPLQPELKWREYYDNLPHPRSDYAAFVSTIDDKVGDLISYLEENDLRKNTVIIIQSDHGHSVEQRTFGGGGNAGPFRGAKFSLFEGGIRVPAIISWPENLPQGSTFTEMAVNVDWFPTILDLCEIPNQYDPEGKTLLPYLKGEKEGTPHDQFIWKNGISWAIREGNWKLIGNPQDPVNPKSMDPNKDSYFLANMELDSTEQTNFASKHPEIVDKLIKEYLKWEFASKDDLPLKREKIEHLGKGKRVDIEFDPDPKYEGDGPQMLVDGQTGTRSFKDGLWMGFHGDDMVAIVDLGEIKPISEVSVGSLHDPGSWIFALKGLSVSFSKDGKTFTPISTKETGDLEDLNRPSILRTAIQFDDTDARFIKVTAVNIGKCPAWHQASGSKAYLFVDEIAVK</sequence>
<evidence type="ECO:0008006" key="10">
    <source>
        <dbReference type="Google" id="ProtNLM"/>
    </source>
</evidence>
<evidence type="ECO:0000259" key="7">
    <source>
        <dbReference type="Pfam" id="PF00884"/>
    </source>
</evidence>
<keyword evidence="5" id="KW-0732">Signal</keyword>
<organism evidence="8 9">
    <name type="scientific">Marinilabilia rubra</name>
    <dbReference type="NCBI Taxonomy" id="2162893"/>
    <lineage>
        <taxon>Bacteria</taxon>
        <taxon>Pseudomonadati</taxon>
        <taxon>Bacteroidota</taxon>
        <taxon>Bacteroidia</taxon>
        <taxon>Marinilabiliales</taxon>
        <taxon>Marinilabiliaceae</taxon>
        <taxon>Marinilabilia</taxon>
    </lineage>
</organism>
<dbReference type="InterPro" id="IPR008979">
    <property type="entry name" value="Galactose-bd-like_sf"/>
</dbReference>
<evidence type="ECO:0000256" key="4">
    <source>
        <dbReference type="ARBA" id="ARBA00022837"/>
    </source>
</evidence>